<name>A0A0E3QV11_METBA</name>
<dbReference type="CDD" id="cd17538">
    <property type="entry name" value="REC_D1_PleD-like"/>
    <property type="match status" value="1"/>
</dbReference>
<dbReference type="STRING" id="1434108.MSBRM_2136"/>
<evidence type="ECO:0000256" key="2">
    <source>
        <dbReference type="PROSITE-ProRule" id="PRU00169"/>
    </source>
</evidence>
<protein>
    <submittedName>
        <fullName evidence="4">Response regulator receiver</fullName>
    </submittedName>
</protein>
<gene>
    <name evidence="4" type="ORF">MSBRM_2136</name>
</gene>
<accession>A0A0E3QV11</accession>
<feature type="modified residue" description="4-aspartylphosphate" evidence="2">
    <location>
        <position position="65"/>
    </location>
</feature>
<keyword evidence="5" id="KW-1185">Reference proteome</keyword>
<dbReference type="InterPro" id="IPR011006">
    <property type="entry name" value="CheY-like_superfamily"/>
</dbReference>
<dbReference type="InterPro" id="IPR001789">
    <property type="entry name" value="Sig_transdc_resp-reg_receiver"/>
</dbReference>
<dbReference type="GO" id="GO:0000160">
    <property type="term" value="P:phosphorelay signal transduction system"/>
    <property type="evidence" value="ECO:0007669"/>
    <property type="project" value="InterPro"/>
</dbReference>
<dbReference type="PANTHER" id="PTHR44591:SF3">
    <property type="entry name" value="RESPONSE REGULATORY DOMAIN-CONTAINING PROTEIN"/>
    <property type="match status" value="1"/>
</dbReference>
<reference evidence="4 5" key="1">
    <citation type="submission" date="2014-07" db="EMBL/GenBank/DDBJ databases">
        <title>Methanogenic archaea and the global carbon cycle.</title>
        <authorList>
            <person name="Henriksen J.R."/>
            <person name="Luke J."/>
            <person name="Reinhart S."/>
            <person name="Benedict M.N."/>
            <person name="Youngblut N.D."/>
            <person name="Metcalf M.E."/>
            <person name="Whitaker R.J."/>
            <person name="Metcalf W.W."/>
        </authorList>
    </citation>
    <scope>NUCLEOTIDE SEQUENCE [LARGE SCALE GENOMIC DNA]</scope>
    <source>
        <strain evidence="4 5">MS</strain>
    </source>
</reference>
<dbReference type="Proteomes" id="UP000033033">
    <property type="component" value="Chromosome"/>
</dbReference>
<dbReference type="FunFam" id="3.40.50.2300:FF:000896">
    <property type="match status" value="1"/>
</dbReference>
<evidence type="ECO:0000313" key="5">
    <source>
        <dbReference type="Proteomes" id="UP000033033"/>
    </source>
</evidence>
<dbReference type="PATRIC" id="fig|1434108.4.peg.2727"/>
<dbReference type="InterPro" id="IPR041359">
    <property type="entry name" value="MetOD1"/>
</dbReference>
<dbReference type="EMBL" id="CP009528">
    <property type="protein sequence ID" value="AKB55134.1"/>
    <property type="molecule type" value="Genomic_DNA"/>
</dbReference>
<evidence type="ECO:0000313" key="4">
    <source>
        <dbReference type="EMBL" id="AKB55134.1"/>
    </source>
</evidence>
<feature type="domain" description="Response regulatory" evidence="3">
    <location>
        <begin position="16"/>
        <end position="132"/>
    </location>
</feature>
<dbReference type="PROSITE" id="PS50110">
    <property type="entry name" value="RESPONSE_REGULATORY"/>
    <property type="match status" value="1"/>
</dbReference>
<evidence type="ECO:0000259" key="3">
    <source>
        <dbReference type="PROSITE" id="PS50110"/>
    </source>
</evidence>
<dbReference type="InterPro" id="IPR050595">
    <property type="entry name" value="Bact_response_regulator"/>
</dbReference>
<keyword evidence="1 2" id="KW-0597">Phosphoprotein</keyword>
<dbReference type="PANTHER" id="PTHR44591">
    <property type="entry name" value="STRESS RESPONSE REGULATOR PROTEIN 1"/>
    <property type="match status" value="1"/>
</dbReference>
<dbReference type="SUPFAM" id="SSF52172">
    <property type="entry name" value="CheY-like"/>
    <property type="match status" value="1"/>
</dbReference>
<evidence type="ECO:0000256" key="1">
    <source>
        <dbReference type="ARBA" id="ARBA00022553"/>
    </source>
</evidence>
<dbReference type="Pfam" id="PF00072">
    <property type="entry name" value="Response_reg"/>
    <property type="match status" value="1"/>
</dbReference>
<proteinExistence type="predicted"/>
<dbReference type="AlphaFoldDB" id="A0A0E3QV11"/>
<dbReference type="Gene3D" id="3.40.50.2300">
    <property type="match status" value="1"/>
</dbReference>
<dbReference type="HOGENOM" id="CLU_938793_0_0_2"/>
<dbReference type="KEGG" id="mby:MSBRM_2136"/>
<dbReference type="Pfam" id="PF18546">
    <property type="entry name" value="MetOD1"/>
    <property type="match status" value="1"/>
</dbReference>
<organism evidence="4 5">
    <name type="scientific">Methanosarcina barkeri MS</name>
    <dbReference type="NCBI Taxonomy" id="1434108"/>
    <lineage>
        <taxon>Archaea</taxon>
        <taxon>Methanobacteriati</taxon>
        <taxon>Methanobacteriota</taxon>
        <taxon>Stenosarchaea group</taxon>
        <taxon>Methanomicrobia</taxon>
        <taxon>Methanosarcinales</taxon>
        <taxon>Methanosarcinaceae</taxon>
        <taxon>Methanosarcina</taxon>
    </lineage>
</organism>
<sequence length="292" mass="33043">MNPGDETLQNENIKPKILIVDDVPENIELIEAYLSVETYALITASSGKEAIQKLKEEKLDMILLDVMMPEVSGYEVCKIVKNNPETQFIPVLMLTALSDIKDRITGIEAGADDFLTKPINRLELKTRVKSLLRIKCMHDRLVADRNSLEIKNQVQSILTAIIPTLLRFVSNEEKRIIINQMTGMVEKMLLDTYHLENRELDFAYAGKVCAEIMNQLGGSFSSEKGEKESSWIVRGTKCPWKGEEARKNPILCTLTRKIFSDITLKVDSDFSVEALKTIGNRNNCCEFLIKAE</sequence>
<dbReference type="SMART" id="SM00448">
    <property type="entry name" value="REC"/>
    <property type="match status" value="1"/>
</dbReference>